<dbReference type="Gene3D" id="3.40.50.410">
    <property type="entry name" value="von Willebrand factor, type A domain"/>
    <property type="match status" value="1"/>
</dbReference>
<gene>
    <name evidence="1" type="ORF">HINF_LOCUS24442</name>
    <name evidence="2" type="ORF">HINF_LOCUS30118</name>
</gene>
<protein>
    <recommendedName>
        <fullName evidence="4">VWFA domain-containing protein</fullName>
    </recommendedName>
</protein>
<evidence type="ECO:0000313" key="2">
    <source>
        <dbReference type="EMBL" id="CAL6025280.1"/>
    </source>
</evidence>
<name>A0AA86PJI0_9EUKA</name>
<reference evidence="1" key="1">
    <citation type="submission" date="2023-06" db="EMBL/GenBank/DDBJ databases">
        <authorList>
            <person name="Kurt Z."/>
        </authorList>
    </citation>
    <scope>NUCLEOTIDE SEQUENCE</scope>
</reference>
<accession>A0AA86PJI0</accession>
<dbReference type="Proteomes" id="UP001642409">
    <property type="component" value="Unassembled WGS sequence"/>
</dbReference>
<proteinExistence type="predicted"/>
<comment type="caution">
    <text evidence="1">The sequence shown here is derived from an EMBL/GenBank/DDBJ whole genome shotgun (WGS) entry which is preliminary data.</text>
</comment>
<dbReference type="InterPro" id="IPR036465">
    <property type="entry name" value="vWFA_dom_sf"/>
</dbReference>
<sequence>MYVDSLPVPLIRENVTLILDITVAASQADIFCVYAQLMEHIKSLPLEITISVIFFATSVHFFTYNNARLELQTISEDMIDMIEQFPYNLEIPYTQRINVASFVSCLYNFQCQLDPFETDNSVMNSALYLATSYIQKSQLRSKVLLLSASSASTGHFLIDNDDQCHTAFNLSSYICTRQVVEKVQISAVFVGEQQDTVPYAQICLETGGRLVQVPVFESEHVNIILNQLEDYFSYKSITDIKIELLTNSQLHYEYLLGKSYSQNNYIQAIAEITEIPIALEASDALTAIQIIFTYTKTNTRFTKTISFSLPISHELNNLRINSGLTCTLTAKLVSLQQNTQDYKTYINSSTGIFMHFIKNHQIGLDIQPMINILYQLQKSPLFSASETTRTIMQAYIIKADTEKIIQSFERRSYLCTPSQTQYIQEPKAQMLDKKDTSIIIKNITGTRIFVCTNDKEDEENTLNTNNDEISQTSTGKPLAQSTSCLFSNLSRTRTQNISYVNQTSQLQTQIKAAIELLQFNPKYDAVTYFTTSEHTPFIRQLLDDDQLTQEEWISKVWKLATKQK</sequence>
<dbReference type="SUPFAM" id="SSF53300">
    <property type="entry name" value="vWA-like"/>
    <property type="match status" value="1"/>
</dbReference>
<evidence type="ECO:0000313" key="3">
    <source>
        <dbReference type="Proteomes" id="UP001642409"/>
    </source>
</evidence>
<evidence type="ECO:0008006" key="4">
    <source>
        <dbReference type="Google" id="ProtNLM"/>
    </source>
</evidence>
<reference evidence="2 3" key="2">
    <citation type="submission" date="2024-07" db="EMBL/GenBank/DDBJ databases">
        <authorList>
            <person name="Akdeniz Z."/>
        </authorList>
    </citation>
    <scope>NUCLEOTIDE SEQUENCE [LARGE SCALE GENOMIC DNA]</scope>
</reference>
<dbReference type="AlphaFoldDB" id="A0AA86PJI0"/>
<dbReference type="EMBL" id="CAXDID020000098">
    <property type="protein sequence ID" value="CAL6025280.1"/>
    <property type="molecule type" value="Genomic_DNA"/>
</dbReference>
<keyword evidence="3" id="KW-1185">Reference proteome</keyword>
<organism evidence="1">
    <name type="scientific">Hexamita inflata</name>
    <dbReference type="NCBI Taxonomy" id="28002"/>
    <lineage>
        <taxon>Eukaryota</taxon>
        <taxon>Metamonada</taxon>
        <taxon>Diplomonadida</taxon>
        <taxon>Hexamitidae</taxon>
        <taxon>Hexamitinae</taxon>
        <taxon>Hexamita</taxon>
    </lineage>
</organism>
<evidence type="ECO:0000313" key="1">
    <source>
        <dbReference type="EMBL" id="CAI9936797.1"/>
    </source>
</evidence>
<dbReference type="EMBL" id="CATOUU010000642">
    <property type="protein sequence ID" value="CAI9936797.1"/>
    <property type="molecule type" value="Genomic_DNA"/>
</dbReference>